<dbReference type="PaxDb" id="65489-OBART09G17700.1"/>
<feature type="compositionally biased region" description="Pro residues" evidence="1">
    <location>
        <begin position="737"/>
        <end position="749"/>
    </location>
</feature>
<feature type="region of interest" description="Disordered" evidence="1">
    <location>
        <begin position="544"/>
        <end position="581"/>
    </location>
</feature>
<organism evidence="2">
    <name type="scientific">Oryza barthii</name>
    <dbReference type="NCBI Taxonomy" id="65489"/>
    <lineage>
        <taxon>Eukaryota</taxon>
        <taxon>Viridiplantae</taxon>
        <taxon>Streptophyta</taxon>
        <taxon>Embryophyta</taxon>
        <taxon>Tracheophyta</taxon>
        <taxon>Spermatophyta</taxon>
        <taxon>Magnoliopsida</taxon>
        <taxon>Liliopsida</taxon>
        <taxon>Poales</taxon>
        <taxon>Poaceae</taxon>
        <taxon>BOP clade</taxon>
        <taxon>Oryzoideae</taxon>
        <taxon>Oryzeae</taxon>
        <taxon>Oryzinae</taxon>
        <taxon>Oryza</taxon>
    </lineage>
</organism>
<feature type="compositionally biased region" description="Pro residues" evidence="1">
    <location>
        <begin position="548"/>
        <end position="581"/>
    </location>
</feature>
<dbReference type="Gramene" id="OBART09G17700.1">
    <property type="protein sequence ID" value="OBART09G17700.1"/>
    <property type="gene ID" value="OBART09G17700"/>
</dbReference>
<dbReference type="EnsemblPlants" id="OBART09G17700.1">
    <property type="protein sequence ID" value="OBART09G17700.1"/>
    <property type="gene ID" value="OBART09G17700"/>
</dbReference>
<name>A0A0D3H9D8_9ORYZ</name>
<dbReference type="Proteomes" id="UP000026960">
    <property type="component" value="Chromosome 9"/>
</dbReference>
<feature type="region of interest" description="Disordered" evidence="1">
    <location>
        <begin position="708"/>
        <end position="767"/>
    </location>
</feature>
<protein>
    <submittedName>
        <fullName evidence="2">Uncharacterized protein</fullName>
    </submittedName>
</protein>
<accession>A0A0D3H9D8</accession>
<dbReference type="STRING" id="65489.A0A0D3H9D8"/>
<feature type="compositionally biased region" description="Basic residues" evidence="1">
    <location>
        <begin position="1048"/>
        <end position="1060"/>
    </location>
</feature>
<proteinExistence type="predicted"/>
<feature type="region of interest" description="Disordered" evidence="1">
    <location>
        <begin position="1008"/>
        <end position="1060"/>
    </location>
</feature>
<evidence type="ECO:0000256" key="1">
    <source>
        <dbReference type="SAM" id="MobiDB-lite"/>
    </source>
</evidence>
<reference evidence="2" key="1">
    <citation type="journal article" date="2009" name="Rice">
        <title>De Novo Next Generation Sequencing of Plant Genomes.</title>
        <authorList>
            <person name="Rounsley S."/>
            <person name="Marri P.R."/>
            <person name="Yu Y."/>
            <person name="He R."/>
            <person name="Sisneros N."/>
            <person name="Goicoechea J.L."/>
            <person name="Lee S.J."/>
            <person name="Angelova A."/>
            <person name="Kudrna D."/>
            <person name="Luo M."/>
            <person name="Affourtit J."/>
            <person name="Desany B."/>
            <person name="Knight J."/>
            <person name="Niazi F."/>
            <person name="Egholm M."/>
            <person name="Wing R.A."/>
        </authorList>
    </citation>
    <scope>NUCLEOTIDE SEQUENCE [LARGE SCALE GENOMIC DNA]</scope>
    <source>
        <strain evidence="2">cv. IRGC 105608</strain>
    </source>
</reference>
<feature type="compositionally biased region" description="Basic and acidic residues" evidence="1">
    <location>
        <begin position="1008"/>
        <end position="1024"/>
    </location>
</feature>
<feature type="compositionally biased region" description="Low complexity" evidence="1">
    <location>
        <begin position="912"/>
        <end position="930"/>
    </location>
</feature>
<feature type="region of interest" description="Disordered" evidence="1">
    <location>
        <begin position="902"/>
        <end position="934"/>
    </location>
</feature>
<feature type="region of interest" description="Disordered" evidence="1">
    <location>
        <begin position="65"/>
        <end position="97"/>
    </location>
</feature>
<feature type="compositionally biased region" description="Pro residues" evidence="1">
    <location>
        <begin position="708"/>
        <end position="729"/>
    </location>
</feature>
<evidence type="ECO:0000313" key="3">
    <source>
        <dbReference type="Proteomes" id="UP000026960"/>
    </source>
</evidence>
<keyword evidence="3" id="KW-1185">Reference proteome</keyword>
<sequence>MFRKKQETVYRTRSQRQGEALKFDYKTKPPFCKSYTHIEGNQIHEEISFLQPGFVCKIRTEEGGEIRRPDLPTMGDANENPGQQGDANESPARQGLPPRHLIIPYAIAATMANRPIRLASQARLLGGGGGAVAQQPPTQHAIPAQRRLPSRNPWSRIVPSLLPDGESYHIIDTSFTSEESQVPAPPPPLLVSTARRPAAPSVTPIATTFAWPVPPRGWTVSPATGRYRFGYGYGGASSSSTASAAPTTTRGPTPLLLLAVPPVPAPLVPAPPAPTPHLVMPRGGWTVSPTTGNDRFGDGGASSSTAAPLTPIAHSAPPETTPYVPALLVPTPSTVALVGLTVSPTTARYSFNYGGASSSSATPRAPTASLALRAPPHLRAPCGLAPPVPTPPALATHVPMPPAPAPPVPTPPAPCPPADVPPRFTVSLTTIRHNFGYDGASSSSTMPRVRSTSLALYTPTPHLRAPLCTLAPPAPTPPAPTFHVPTPPTPATPAPPADVPPGFTVSPTTTCHSFGYDGASSSFATPRMRTISLALCAPAPHLRAPRTLAPPAPTPPAPATPVPMPPTPTPLVPTPPTPAPPADVPPEFTVSPTTTRPSFGYDGASSLSATPRMHTTSLALRALAPHLRVSRASAPTVPTPLVPAPPVPKPHAPAPPADVPPGFIMSPTTAWYSFDYDGVSSSSSTPRVPTTSLALRSPAPHLRVLHVPAPPVPTPPAPAPPVSTLPLPAPSVHTPPMTAPPATAPPMIAPPVAASPGSASSPSTVPRMPSAPLALRALAPHLRALRVSVPHPRASSAPAPPVAAPRGWTVSPTTARYSFGDSGASSSSAAPRASTAPLALHAPAPHLRAPPVASPPPAAPRGWTMPPTTGRYSFSYGGVSLSYAMPCAPTAPLSLRSPAPHLRARRAPTSPPAAATPRAPTPPAAAAAAPAAPPALPSGLPSWPVLVRPPTGPARARLVPAALAEAFEEYLVQRRADRGYGRRYAMGDDRQQQENWWTHVCGGGRDRAELEARERRKNRMDKSKAAAASRAQQPPPPADAPGSSGGGSKKRGGGMKKKQA</sequence>
<feature type="region of interest" description="Disordered" evidence="1">
    <location>
        <begin position="845"/>
        <end position="864"/>
    </location>
</feature>
<dbReference type="HOGENOM" id="CLU_016558_0_0_1"/>
<reference evidence="2" key="2">
    <citation type="submission" date="2015-03" db="UniProtKB">
        <authorList>
            <consortium name="EnsemblPlants"/>
        </authorList>
    </citation>
    <scope>IDENTIFICATION</scope>
</reference>
<dbReference type="AlphaFoldDB" id="A0A0D3H9D8"/>
<evidence type="ECO:0000313" key="2">
    <source>
        <dbReference type="EnsemblPlants" id="OBART09G17700.1"/>
    </source>
</evidence>
<feature type="compositionally biased region" description="Low complexity" evidence="1">
    <location>
        <begin position="750"/>
        <end position="767"/>
    </location>
</feature>